<dbReference type="AlphaFoldDB" id="A0A847S7W0"/>
<dbReference type="Pfam" id="PF03795">
    <property type="entry name" value="YCII"/>
    <property type="match status" value="1"/>
</dbReference>
<gene>
    <name evidence="3" type="ORF">HGH92_25880</name>
</gene>
<name>A0A847S7W0_9BACT</name>
<dbReference type="Gene3D" id="3.30.70.1060">
    <property type="entry name" value="Dimeric alpha+beta barrel"/>
    <property type="match status" value="1"/>
</dbReference>
<sequence>MKNFLFLYRADTTQAAQRSPEEMQANTKKWMDWIGGIAAQNKLADRGNRLEQTGKVIRPNNVVTDGPFTEIKETLGGYTVIQANSIEEAAELAKGCPILAVGGNVEIREISVL</sequence>
<evidence type="ECO:0000259" key="2">
    <source>
        <dbReference type="Pfam" id="PF03795"/>
    </source>
</evidence>
<dbReference type="InterPro" id="IPR005545">
    <property type="entry name" value="YCII"/>
</dbReference>
<proteinExistence type="inferred from homology"/>
<dbReference type="RefSeq" id="WP_168873705.1">
    <property type="nucleotide sequence ID" value="NZ_JABAIA010000003.1"/>
</dbReference>
<comment type="similarity">
    <text evidence="1">Belongs to the YciI family.</text>
</comment>
<dbReference type="PANTHER" id="PTHR35174">
    <property type="entry name" value="BLL7171 PROTEIN-RELATED"/>
    <property type="match status" value="1"/>
</dbReference>
<evidence type="ECO:0000256" key="1">
    <source>
        <dbReference type="ARBA" id="ARBA00007689"/>
    </source>
</evidence>
<evidence type="ECO:0000313" key="4">
    <source>
        <dbReference type="Proteomes" id="UP000570474"/>
    </source>
</evidence>
<dbReference type="PANTHER" id="PTHR35174:SF1">
    <property type="entry name" value="BLL0086 PROTEIN"/>
    <property type="match status" value="1"/>
</dbReference>
<organism evidence="3 4">
    <name type="scientific">Chitinophaga varians</name>
    <dbReference type="NCBI Taxonomy" id="2202339"/>
    <lineage>
        <taxon>Bacteria</taxon>
        <taxon>Pseudomonadati</taxon>
        <taxon>Bacteroidota</taxon>
        <taxon>Chitinophagia</taxon>
        <taxon>Chitinophagales</taxon>
        <taxon>Chitinophagaceae</taxon>
        <taxon>Chitinophaga</taxon>
    </lineage>
</organism>
<dbReference type="SUPFAM" id="SSF54909">
    <property type="entry name" value="Dimeric alpha+beta barrel"/>
    <property type="match status" value="1"/>
</dbReference>
<dbReference type="Proteomes" id="UP000570474">
    <property type="component" value="Unassembled WGS sequence"/>
</dbReference>
<dbReference type="EMBL" id="JABAIA010000003">
    <property type="protein sequence ID" value="NLR67761.1"/>
    <property type="molecule type" value="Genomic_DNA"/>
</dbReference>
<comment type="caution">
    <text evidence="3">The sequence shown here is derived from an EMBL/GenBank/DDBJ whole genome shotgun (WGS) entry which is preliminary data.</text>
</comment>
<dbReference type="InterPro" id="IPR011008">
    <property type="entry name" value="Dimeric_a/b-barrel"/>
</dbReference>
<protein>
    <submittedName>
        <fullName evidence="3">Transcription initiation protein</fullName>
    </submittedName>
</protein>
<keyword evidence="4" id="KW-1185">Reference proteome</keyword>
<evidence type="ECO:0000313" key="3">
    <source>
        <dbReference type="EMBL" id="NLR67761.1"/>
    </source>
</evidence>
<reference evidence="3 4" key="1">
    <citation type="submission" date="2020-04" db="EMBL/GenBank/DDBJ databases">
        <authorList>
            <person name="Yin C."/>
        </authorList>
    </citation>
    <scope>NUCLEOTIDE SEQUENCE [LARGE SCALE GENOMIC DNA]</scope>
    <source>
        <strain evidence="3 4">Ae27</strain>
    </source>
</reference>
<feature type="domain" description="YCII-related" evidence="2">
    <location>
        <begin position="21"/>
        <end position="110"/>
    </location>
</feature>
<accession>A0A847S7W0</accession>